<dbReference type="Proteomes" id="UP000035661">
    <property type="component" value="Chromosome"/>
</dbReference>
<sequence>MNYYTIKELHELLLQGKITPTEIITTAFQALESHQNLNATVTILKTEALKVAKELEALEIKADDYLFAIPYFAKDNFATKNIRTTASSHILDNFIPPYDAEVVKILADNNAILLGKTALDELGMGGHGLYAHTGEVLNPWDKTRITGGSSSGSAALVAAGVVPFTLGSDTGDSIRKPASYTGIVGLKPTYGILSRFGLFPYAPSLDTVGYFTRTVEDCAIVLDYLAKQDDKDATSLPSDQQNYYQNLTSDIKHYQFAYIKQIHQQLPAPIKAIYEDLYQKLTAHNISLTAIDFPEDLLKALLPVYMIISFAEAVSSHSNLDGINFGVRQEGNSYEEVMMNSRGKGFGDVVKRRDVIGSYALTRKNQTLLFLKAKRVRRLIVSELEKIFRQYDILLLPSASDVAPKIADIKQQVLKEEDVEHYIDDVLVLANFMGNPSLTIPLALINELPIGININAKPFNDQAVLNAGYLLEDIIGLKNLVVPSKKGGIK</sequence>
<dbReference type="PANTHER" id="PTHR11895">
    <property type="entry name" value="TRANSAMIDASE"/>
    <property type="match status" value="1"/>
</dbReference>
<accession>A0A0H3XL36</accession>
<keyword evidence="3" id="KW-1185">Reference proteome</keyword>
<proteinExistence type="predicted"/>
<dbReference type="InterPro" id="IPR020556">
    <property type="entry name" value="Amidase_CS"/>
</dbReference>
<dbReference type="RefSeq" id="WP_047791849.1">
    <property type="nucleotide sequence ID" value="NZ_CP011856.1"/>
</dbReference>
<name>A0A0H3XL36_9MOLU</name>
<organism evidence="2 3">
    <name type="scientific">Spiroplasma eriocheiris</name>
    <dbReference type="NCBI Taxonomy" id="315358"/>
    <lineage>
        <taxon>Bacteria</taxon>
        <taxon>Bacillati</taxon>
        <taxon>Mycoplasmatota</taxon>
        <taxon>Mollicutes</taxon>
        <taxon>Entomoplasmatales</taxon>
        <taxon>Spiroplasmataceae</taxon>
        <taxon>Spiroplasma</taxon>
    </lineage>
</organism>
<reference evidence="2 3" key="1">
    <citation type="journal article" date="2015" name="Genome Biol. Evol.">
        <title>Found and Lost: The Fates of Horizontally Acquired Genes in Arthropod-Symbiotic Spiroplasma.</title>
        <authorList>
            <person name="Lo W.S."/>
            <person name="Gasparich G.E."/>
            <person name="Kuo C.H."/>
        </authorList>
    </citation>
    <scope>NUCLEOTIDE SEQUENCE [LARGE SCALE GENOMIC DNA]</scope>
    <source>
        <strain evidence="3">TDA-040725-5</strain>
    </source>
</reference>
<dbReference type="InterPro" id="IPR023631">
    <property type="entry name" value="Amidase_dom"/>
</dbReference>
<reference evidence="3" key="2">
    <citation type="submission" date="2015-06" db="EMBL/GenBank/DDBJ databases">
        <title>Complete genome sequence of Spiroplasma eriocheiris TDA-040725-5 (DSM 21848).</title>
        <authorList>
            <person name="Lo W.-S."/>
            <person name="Kuo C.-H."/>
        </authorList>
    </citation>
    <scope>NUCLEOTIDE SEQUENCE [LARGE SCALE GENOMIC DNA]</scope>
    <source>
        <strain evidence="3">TDA-040725-5</strain>
    </source>
</reference>
<protein>
    <submittedName>
        <fullName evidence="2">Aspartyl/glutamyl-tRNA amidotransferase subunit A</fullName>
    </submittedName>
</protein>
<dbReference type="SUPFAM" id="SSF75304">
    <property type="entry name" value="Amidase signature (AS) enzymes"/>
    <property type="match status" value="1"/>
</dbReference>
<evidence type="ECO:0000259" key="1">
    <source>
        <dbReference type="Pfam" id="PF01425"/>
    </source>
</evidence>
<dbReference type="Gene3D" id="3.90.1300.10">
    <property type="entry name" value="Amidase signature (AS) domain"/>
    <property type="match status" value="1"/>
</dbReference>
<dbReference type="GO" id="GO:0016740">
    <property type="term" value="F:transferase activity"/>
    <property type="evidence" value="ECO:0007669"/>
    <property type="project" value="UniProtKB-KW"/>
</dbReference>
<dbReference type="PROSITE" id="PS00571">
    <property type="entry name" value="AMIDASES"/>
    <property type="match status" value="1"/>
</dbReference>
<dbReference type="KEGG" id="seri:SERIO_v1c11130"/>
<dbReference type="PANTHER" id="PTHR11895:SF151">
    <property type="entry name" value="GLUTAMYL-TRNA(GLN) AMIDOTRANSFERASE SUBUNIT A"/>
    <property type="match status" value="1"/>
</dbReference>
<dbReference type="STRING" id="315358.SERIO_v1c11130"/>
<evidence type="ECO:0000313" key="2">
    <source>
        <dbReference type="EMBL" id="AKM54666.1"/>
    </source>
</evidence>
<dbReference type="Pfam" id="PF01425">
    <property type="entry name" value="Amidase"/>
    <property type="match status" value="1"/>
</dbReference>
<dbReference type="AlphaFoldDB" id="A0A0H3XL36"/>
<feature type="domain" description="Amidase" evidence="1">
    <location>
        <begin position="23"/>
        <end position="465"/>
    </location>
</feature>
<gene>
    <name evidence="2" type="primary">gatA</name>
    <name evidence="2" type="ORF">SERIO_v1c11130</name>
</gene>
<dbReference type="EMBL" id="CP011856">
    <property type="protein sequence ID" value="AKM54666.1"/>
    <property type="molecule type" value="Genomic_DNA"/>
</dbReference>
<evidence type="ECO:0000313" key="3">
    <source>
        <dbReference type="Proteomes" id="UP000035661"/>
    </source>
</evidence>
<dbReference type="InterPro" id="IPR000120">
    <property type="entry name" value="Amidase"/>
</dbReference>
<dbReference type="PATRIC" id="fig|743698.3.peg.1124"/>
<dbReference type="InterPro" id="IPR036928">
    <property type="entry name" value="AS_sf"/>
</dbReference>
<keyword evidence="2" id="KW-0808">Transferase</keyword>